<dbReference type="PANTHER" id="PTHR28629:SF4">
    <property type="entry name" value="TRIOKINASE_FMN CYCLASE"/>
    <property type="match status" value="1"/>
</dbReference>
<evidence type="ECO:0000256" key="4">
    <source>
        <dbReference type="ARBA" id="ARBA00022840"/>
    </source>
</evidence>
<evidence type="ECO:0000256" key="2">
    <source>
        <dbReference type="ARBA" id="ARBA00022741"/>
    </source>
</evidence>
<keyword evidence="1 8" id="KW-0808">Transferase</keyword>
<evidence type="ECO:0000259" key="6">
    <source>
        <dbReference type="PROSITE" id="PS51480"/>
    </source>
</evidence>
<sequence>MTQIFDNPADFAEEALDGLVAANRGYVARVDGGVVRSTEVPAGQVAVVVGGGSGHYPAFAGLVGPGLAAGAVCGNIFTSPSAGQAYRVAKAANAGGGVLFSYGNYAGDVIHFGEAQQRLNAEGIETRTVLVTDDIASAPLDQIEKRRGIAGDLTVFKIAGAAAEAGLDLDGVERLAVLANHRTRSLGVAFDGCTLPGAAEPLFHVPAGGMSLGLGIHGEPGISDHPMPTASELAELLVSGLLRDKPDDAGNRVVAILNGLGRVKYEELFLLFGKIDKLLTAAGLTIVEPECGELVTSLDMSGLSLTLLWLDDELERYWTAPADTPGYRKGSMAPRARREVAAPEGALAAEGEDTTAAAAGLGRLAAAVLAQARDAVVDHERELGRLDAIAGDGDHGVGMRRGVDAAVAAAGEAVGAGLSVHRVLTAAGEAWSERAGGTSGALWGSALAAAGRALGNQDSYSGGDAAAAVTAFADAVTTLGKADVGDKTMVDALLPFRNAFVAAFDGGTPVTGALASAVTAARQAADATASLRPLKGRARPLAEKSLGHPDPGAVSFALIATRVSDYFESSPPLSSPRAAAVAAGHGAQA</sequence>
<dbReference type="GO" id="GO:0004371">
    <property type="term" value="F:glycerone kinase activity"/>
    <property type="evidence" value="ECO:0007669"/>
    <property type="project" value="UniProtKB-EC"/>
</dbReference>
<protein>
    <submittedName>
        <fullName evidence="8">Dihydroxyacetone kinase</fullName>
        <ecNumber evidence="8">2.7.1.29</ecNumber>
    </submittedName>
</protein>
<dbReference type="NCBIfam" id="NF011049">
    <property type="entry name" value="PRK14479.1"/>
    <property type="match status" value="1"/>
</dbReference>
<feature type="region of interest" description="Disordered" evidence="5">
    <location>
        <begin position="570"/>
        <end position="589"/>
    </location>
</feature>
<dbReference type="EC" id="2.7.1.29" evidence="8"/>
<dbReference type="Proteomes" id="UP001262032">
    <property type="component" value="Unassembled WGS sequence"/>
</dbReference>
<dbReference type="InterPro" id="IPR050861">
    <property type="entry name" value="Dihydroxyacetone_Kinase"/>
</dbReference>
<organism evidence="8 9">
    <name type="scientific">Pseudarthrobacter oxydans</name>
    <name type="common">Arthrobacter oxydans</name>
    <dbReference type="NCBI Taxonomy" id="1671"/>
    <lineage>
        <taxon>Bacteria</taxon>
        <taxon>Bacillati</taxon>
        <taxon>Actinomycetota</taxon>
        <taxon>Actinomycetes</taxon>
        <taxon>Micrococcales</taxon>
        <taxon>Micrococcaceae</taxon>
        <taxon>Pseudarthrobacter</taxon>
    </lineage>
</organism>
<dbReference type="RefSeq" id="WP_310114785.1">
    <property type="nucleotide sequence ID" value="NZ_JAVDTN010000031.1"/>
</dbReference>
<dbReference type="InterPro" id="IPR004006">
    <property type="entry name" value="DhaK_dom"/>
</dbReference>
<dbReference type="GO" id="GO:0006796">
    <property type="term" value="P:phosphate-containing compound metabolic process"/>
    <property type="evidence" value="ECO:0007669"/>
    <property type="project" value="UniProtKB-ARBA"/>
</dbReference>
<dbReference type="AlphaFoldDB" id="A0AAW8NF83"/>
<dbReference type="Gene3D" id="1.25.40.340">
    <property type="match status" value="1"/>
</dbReference>
<feature type="domain" description="DhaK" evidence="7">
    <location>
        <begin position="7"/>
        <end position="327"/>
    </location>
</feature>
<accession>A0AAW8NF83</accession>
<evidence type="ECO:0000313" key="9">
    <source>
        <dbReference type="Proteomes" id="UP001262032"/>
    </source>
</evidence>
<reference evidence="8" key="1">
    <citation type="submission" date="2023-07" db="EMBL/GenBank/DDBJ databases">
        <title>Sorghum-associated microbial communities from plants grown in Nebraska, USA.</title>
        <authorList>
            <person name="Schachtman D."/>
        </authorList>
    </citation>
    <scope>NUCLEOTIDE SEQUENCE</scope>
    <source>
        <strain evidence="8">BE261</strain>
    </source>
</reference>
<dbReference type="Gene3D" id="3.40.50.10440">
    <property type="entry name" value="Dihydroxyacetone kinase, domain 1"/>
    <property type="match status" value="1"/>
</dbReference>
<evidence type="ECO:0000256" key="1">
    <source>
        <dbReference type="ARBA" id="ARBA00022679"/>
    </source>
</evidence>
<evidence type="ECO:0000256" key="5">
    <source>
        <dbReference type="SAM" id="MobiDB-lite"/>
    </source>
</evidence>
<dbReference type="GeneID" id="97424645"/>
<dbReference type="FunFam" id="3.40.50.10440:FF:000003">
    <property type="entry name" value="Homodimeric dihydroxyacetone kinase"/>
    <property type="match status" value="1"/>
</dbReference>
<dbReference type="PROSITE" id="PS51480">
    <property type="entry name" value="DHAL"/>
    <property type="match status" value="1"/>
</dbReference>
<comment type="caution">
    <text evidence="8">The sequence shown here is derived from an EMBL/GenBank/DDBJ whole genome shotgun (WGS) entry which is preliminary data.</text>
</comment>
<dbReference type="SMART" id="SM01120">
    <property type="entry name" value="Dak2"/>
    <property type="match status" value="1"/>
</dbReference>
<dbReference type="FunFam" id="1.25.40.340:FF:000002">
    <property type="entry name" value="Dihydroxyacetone kinase, L subunit"/>
    <property type="match status" value="1"/>
</dbReference>
<dbReference type="GO" id="GO:0005524">
    <property type="term" value="F:ATP binding"/>
    <property type="evidence" value="ECO:0007669"/>
    <property type="project" value="UniProtKB-KW"/>
</dbReference>
<dbReference type="GO" id="GO:0005829">
    <property type="term" value="C:cytosol"/>
    <property type="evidence" value="ECO:0007669"/>
    <property type="project" value="TreeGrafter"/>
</dbReference>
<evidence type="ECO:0000313" key="8">
    <source>
        <dbReference type="EMBL" id="MDR7166228.1"/>
    </source>
</evidence>
<evidence type="ECO:0000259" key="7">
    <source>
        <dbReference type="PROSITE" id="PS51481"/>
    </source>
</evidence>
<dbReference type="Gene3D" id="3.30.1180.20">
    <property type="entry name" value="Dihydroxyacetone kinase, domain 2"/>
    <property type="match status" value="1"/>
</dbReference>
<keyword evidence="3 8" id="KW-0418">Kinase</keyword>
<dbReference type="PROSITE" id="PS51481">
    <property type="entry name" value="DHAK"/>
    <property type="match status" value="1"/>
</dbReference>
<keyword evidence="2" id="KW-0547">Nucleotide-binding</keyword>
<dbReference type="SUPFAM" id="SSF101473">
    <property type="entry name" value="DhaL-like"/>
    <property type="match status" value="1"/>
</dbReference>
<dbReference type="GO" id="GO:0019563">
    <property type="term" value="P:glycerol catabolic process"/>
    <property type="evidence" value="ECO:0007669"/>
    <property type="project" value="TreeGrafter"/>
</dbReference>
<dbReference type="PANTHER" id="PTHR28629">
    <property type="entry name" value="TRIOKINASE/FMN CYCLASE"/>
    <property type="match status" value="1"/>
</dbReference>
<feature type="compositionally biased region" description="Low complexity" evidence="5">
    <location>
        <begin position="578"/>
        <end position="589"/>
    </location>
</feature>
<dbReference type="SUPFAM" id="SSF82549">
    <property type="entry name" value="DAK1/DegV-like"/>
    <property type="match status" value="1"/>
</dbReference>
<dbReference type="Pfam" id="PF02734">
    <property type="entry name" value="Dak2"/>
    <property type="match status" value="1"/>
</dbReference>
<dbReference type="Pfam" id="PF02733">
    <property type="entry name" value="Dak1"/>
    <property type="match status" value="1"/>
</dbReference>
<name>A0AAW8NF83_PSEOX</name>
<dbReference type="InterPro" id="IPR036117">
    <property type="entry name" value="DhaL_dom_sf"/>
</dbReference>
<feature type="domain" description="DhaL" evidence="6">
    <location>
        <begin position="363"/>
        <end position="565"/>
    </location>
</feature>
<evidence type="ECO:0000256" key="3">
    <source>
        <dbReference type="ARBA" id="ARBA00022777"/>
    </source>
</evidence>
<dbReference type="EMBL" id="JAVDWN010000034">
    <property type="protein sequence ID" value="MDR7166228.1"/>
    <property type="molecule type" value="Genomic_DNA"/>
</dbReference>
<keyword evidence="4" id="KW-0067">ATP-binding</keyword>
<proteinExistence type="predicted"/>
<dbReference type="InterPro" id="IPR004007">
    <property type="entry name" value="DhaL_dom"/>
</dbReference>
<gene>
    <name evidence="8" type="ORF">J2X12_004282</name>
</gene>